<dbReference type="EMBL" id="LR746275">
    <property type="protein sequence ID" value="CAA7405998.1"/>
    <property type="molecule type" value="Genomic_DNA"/>
</dbReference>
<evidence type="ECO:0000313" key="4">
    <source>
        <dbReference type="Proteomes" id="UP000663760"/>
    </source>
</evidence>
<dbReference type="Gene3D" id="1.10.1200.270">
    <property type="entry name" value="Methyltransferase, alpha-helical capping domain"/>
    <property type="match status" value="1"/>
</dbReference>
<keyword evidence="2" id="KW-0460">Magnesium</keyword>
<reference evidence="3" key="1">
    <citation type="submission" date="2020-02" db="EMBL/GenBank/DDBJ databases">
        <authorList>
            <person name="Scholz U."/>
            <person name="Mascher M."/>
            <person name="Fiebig A."/>
        </authorList>
    </citation>
    <scope>NUCLEOTIDE SEQUENCE</scope>
</reference>
<dbReference type="GO" id="GO:0008168">
    <property type="term" value="F:methyltransferase activity"/>
    <property type="evidence" value="ECO:0007669"/>
    <property type="project" value="InterPro"/>
</dbReference>
<dbReference type="Gene3D" id="3.40.50.150">
    <property type="entry name" value="Vaccinia Virus protein VP39"/>
    <property type="match status" value="1"/>
</dbReference>
<dbReference type="Proteomes" id="UP000663760">
    <property type="component" value="Chromosome 12"/>
</dbReference>
<name>A0A7I8L9P8_SPIIN</name>
<gene>
    <name evidence="3" type="ORF">SI8410_12016676</name>
</gene>
<protein>
    <submittedName>
        <fullName evidence="3">Uncharacterized protein</fullName>
    </submittedName>
</protein>
<dbReference type="SUPFAM" id="SSF53335">
    <property type="entry name" value="S-adenosyl-L-methionine-dependent methyltransferases"/>
    <property type="match status" value="1"/>
</dbReference>
<evidence type="ECO:0000256" key="1">
    <source>
        <dbReference type="ARBA" id="ARBA00022723"/>
    </source>
</evidence>
<dbReference type="AlphaFoldDB" id="A0A7I8L9P8"/>
<dbReference type="InterPro" id="IPR005299">
    <property type="entry name" value="MeTrfase_7"/>
</dbReference>
<sequence>MDVPAVLFMTVGEGETSYARNSSVQKSVVEDAWSITEKAVLELVSAVNNDRLSIADLGCSSGQNTFVVLAKIVDTVDEQYRRLDRPPPEFQLFLNDLPGNDWNYTLRSLDTFYKLCNHKDAGHCSVAGVAGSFYGRLFPTRSMNFFHSASSLHWLSQDPFKAINPNKKPLLNQGSINISKESPPHVLDAYARQFKHDFSNFLRLRSIEMVAGGRMVLTFPSRMGLDNFNSGAIRLWNLVSSVLMEMVQEGLVEEDKVDSFNLPCYSPSPEEVEHEIVREGSFSLEFLKVFELDLNADNAEASSNSSEAQGISKAVQAILEPILESHFGRSTIESLFSRFPKAFDEDTRRSQFNLINITISLARKS</sequence>
<dbReference type="GO" id="GO:0046872">
    <property type="term" value="F:metal ion binding"/>
    <property type="evidence" value="ECO:0007669"/>
    <property type="project" value="UniProtKB-KW"/>
</dbReference>
<dbReference type="Pfam" id="PF03492">
    <property type="entry name" value="Methyltransf_7"/>
    <property type="match status" value="1"/>
</dbReference>
<dbReference type="InterPro" id="IPR029063">
    <property type="entry name" value="SAM-dependent_MTases_sf"/>
</dbReference>
<keyword evidence="4" id="KW-1185">Reference proteome</keyword>
<proteinExistence type="predicted"/>
<accession>A0A7I8L9P8</accession>
<dbReference type="OrthoDB" id="638608at2759"/>
<dbReference type="PANTHER" id="PTHR31009">
    <property type="entry name" value="S-ADENOSYL-L-METHIONINE:CARBOXYL METHYLTRANSFERASE FAMILY PROTEIN"/>
    <property type="match status" value="1"/>
</dbReference>
<organism evidence="3 4">
    <name type="scientific">Spirodela intermedia</name>
    <name type="common">Intermediate duckweed</name>
    <dbReference type="NCBI Taxonomy" id="51605"/>
    <lineage>
        <taxon>Eukaryota</taxon>
        <taxon>Viridiplantae</taxon>
        <taxon>Streptophyta</taxon>
        <taxon>Embryophyta</taxon>
        <taxon>Tracheophyta</taxon>
        <taxon>Spermatophyta</taxon>
        <taxon>Magnoliopsida</taxon>
        <taxon>Liliopsida</taxon>
        <taxon>Araceae</taxon>
        <taxon>Lemnoideae</taxon>
        <taxon>Spirodela</taxon>
    </lineage>
</organism>
<dbReference type="InterPro" id="IPR042086">
    <property type="entry name" value="MeTrfase_capping"/>
</dbReference>
<evidence type="ECO:0000313" key="3">
    <source>
        <dbReference type="EMBL" id="CAA7405998.1"/>
    </source>
</evidence>
<keyword evidence="1" id="KW-0479">Metal-binding</keyword>
<evidence type="ECO:0000256" key="2">
    <source>
        <dbReference type="ARBA" id="ARBA00022842"/>
    </source>
</evidence>